<evidence type="ECO:0000313" key="3">
    <source>
        <dbReference type="EMBL" id="RLV82138.1"/>
    </source>
</evidence>
<evidence type="ECO:0000256" key="1">
    <source>
        <dbReference type="SAM" id="MobiDB-lite"/>
    </source>
</evidence>
<feature type="transmembrane region" description="Helical" evidence="2">
    <location>
        <begin position="37"/>
        <end position="54"/>
    </location>
</feature>
<dbReference type="HOGENOM" id="CLU_099807_0_0_11"/>
<dbReference type="EMBL" id="QYCY01000001">
    <property type="protein sequence ID" value="RLV82138.1"/>
    <property type="molecule type" value="Genomic_DNA"/>
</dbReference>
<dbReference type="eggNOG" id="ENOG502ZZXN">
    <property type="taxonomic scope" value="Bacteria"/>
</dbReference>
<feature type="transmembrane region" description="Helical" evidence="2">
    <location>
        <begin position="81"/>
        <end position="101"/>
    </location>
</feature>
<keyword evidence="2" id="KW-0812">Transmembrane</keyword>
<accession>A0A0A0NKE5</accession>
<feature type="transmembrane region" description="Helical" evidence="2">
    <location>
        <begin position="156"/>
        <end position="178"/>
    </location>
</feature>
<feature type="compositionally biased region" description="Low complexity" evidence="1">
    <location>
        <begin position="1"/>
        <end position="32"/>
    </location>
</feature>
<feature type="transmembrane region" description="Helical" evidence="2">
    <location>
        <begin position="113"/>
        <end position="136"/>
    </location>
</feature>
<comment type="caution">
    <text evidence="3">The sequence shown here is derived from an EMBL/GenBank/DDBJ whole genome shotgun (WGS) entry which is preliminary data.</text>
</comment>
<evidence type="ECO:0008006" key="5">
    <source>
        <dbReference type="Google" id="ProtNLM"/>
    </source>
</evidence>
<evidence type="ECO:0000313" key="4">
    <source>
        <dbReference type="Proteomes" id="UP000281594"/>
    </source>
</evidence>
<gene>
    <name evidence="3" type="ORF">D3C57_127175</name>
</gene>
<keyword evidence="2" id="KW-1133">Transmembrane helix</keyword>
<feature type="transmembrane region" description="Helical" evidence="2">
    <location>
        <begin position="215"/>
        <end position="235"/>
    </location>
</feature>
<dbReference type="AlphaFoldDB" id="A0A0A0NKE5"/>
<dbReference type="KEGG" id="src:M271_16445"/>
<name>A0A0A0NKE5_STRRN</name>
<proteinExistence type="predicted"/>
<reference evidence="3 4" key="1">
    <citation type="journal article" date="2018" name="J. Biol. Chem.">
        <title>Discovery of the actinoplanic acid pathway in Streptomyces rapamycinicus reveals a genetically conserved synergism with rapamycin.</title>
        <authorList>
            <person name="Mrak P."/>
            <person name="Krastel P."/>
            <person name="Pivk Lukancic P."/>
            <person name="Tao J."/>
            <person name="Pistorius D."/>
            <person name="Moore C.M."/>
        </authorList>
    </citation>
    <scope>NUCLEOTIDE SEQUENCE [LARGE SCALE GENOMIC DNA]</scope>
    <source>
        <strain evidence="3 4">NRRL 5491</strain>
    </source>
</reference>
<protein>
    <recommendedName>
        <fullName evidence="5">DUF4386 domain-containing protein</fullName>
    </recommendedName>
</protein>
<feature type="transmembrane region" description="Helical" evidence="2">
    <location>
        <begin position="190"/>
        <end position="209"/>
    </location>
</feature>
<sequence length="244" mass="25147">MSSTTPRTSPTPSTTPSTRTAPAEHTPGRRPQGGPPLLAPVLAFAVLTIGYVVVNSSTPRPDASGKEVLKYARDNGSTIELGSLLLFASATPLALLAAVLYRRLRALGITAPGSAITLVGGVLASVALTGSALFGWAGGRLPMDADPALARALADLSFLSGGVAYSVTFAMLVSGISVTGLLTRLLPRPLAWTGLALAAAGMVSPLSLIADPFGYLLPVVRFGGLIWLVITAFLLPRTRPSRHQ</sequence>
<dbReference type="RefSeq" id="WP_020868277.1">
    <property type="nucleotide sequence ID" value="NC_022785.1"/>
</dbReference>
<organism evidence="3 4">
    <name type="scientific">Streptomyces rapamycinicus (strain ATCC 29253 / DSM 41530 / NRRL 5491 / AYB-994)</name>
    <name type="common">Streptomyces hygroscopicus (strain ATCC 29253)</name>
    <dbReference type="NCBI Taxonomy" id="1343740"/>
    <lineage>
        <taxon>Bacteria</taxon>
        <taxon>Bacillati</taxon>
        <taxon>Actinomycetota</taxon>
        <taxon>Actinomycetes</taxon>
        <taxon>Kitasatosporales</taxon>
        <taxon>Streptomycetaceae</taxon>
        <taxon>Streptomyces</taxon>
        <taxon>Streptomyces violaceusniger group</taxon>
    </lineage>
</organism>
<dbReference type="STRING" id="1343740.M271_16445"/>
<evidence type="ECO:0000256" key="2">
    <source>
        <dbReference type="SAM" id="Phobius"/>
    </source>
</evidence>
<feature type="region of interest" description="Disordered" evidence="1">
    <location>
        <begin position="1"/>
        <end position="35"/>
    </location>
</feature>
<dbReference type="Proteomes" id="UP000281594">
    <property type="component" value="Unassembled WGS sequence"/>
</dbReference>
<keyword evidence="2" id="KW-0472">Membrane</keyword>